<dbReference type="EMBL" id="ML179472">
    <property type="protein sequence ID" value="THU86920.1"/>
    <property type="molecule type" value="Genomic_DNA"/>
</dbReference>
<evidence type="ECO:0000313" key="5">
    <source>
        <dbReference type="EMBL" id="THU86920.1"/>
    </source>
</evidence>
<evidence type="ECO:0000259" key="3">
    <source>
        <dbReference type="Pfam" id="PF00005"/>
    </source>
</evidence>
<evidence type="ECO:0000259" key="4">
    <source>
        <dbReference type="Pfam" id="PF06422"/>
    </source>
</evidence>
<dbReference type="Pfam" id="PF06422">
    <property type="entry name" value="PDR_CDR"/>
    <property type="match status" value="1"/>
</dbReference>
<dbReference type="GO" id="GO:0016887">
    <property type="term" value="F:ATP hydrolysis activity"/>
    <property type="evidence" value="ECO:0007669"/>
    <property type="project" value="InterPro"/>
</dbReference>
<dbReference type="GO" id="GO:0016020">
    <property type="term" value="C:membrane"/>
    <property type="evidence" value="ECO:0007669"/>
    <property type="project" value="InterPro"/>
</dbReference>
<dbReference type="Proteomes" id="UP000297245">
    <property type="component" value="Unassembled WGS sequence"/>
</dbReference>
<sequence length="229" mass="24780">MTNEFRTLNGTCDSLIPSVPGYENITLINQACTTAGSEPGNPDVDEKRLVALSYEYSYTHTWRNFGILVAFAFGFIALCLLFTVLNTRTSSNTSVVLFLLSKAKNALRPKPSSSDEEKGSAIAVVEEVSREKQTKAKATEELAKDLATTDVFSWQDIRYTVPVKDGERRLLANVSGFVASGKLTALMGESGAGKTTLLNVLAQRVSTGVVTGGKFVNGQPLPRDFQSQT</sequence>
<evidence type="ECO:0000313" key="6">
    <source>
        <dbReference type="Proteomes" id="UP000297245"/>
    </source>
</evidence>
<name>A0A4S8LDU8_DENBC</name>
<dbReference type="SUPFAM" id="SSF52540">
    <property type="entry name" value="P-loop containing nucleoside triphosphate hydrolases"/>
    <property type="match status" value="1"/>
</dbReference>
<feature type="domain" description="ABC transporter" evidence="3">
    <location>
        <begin position="172"/>
        <end position="222"/>
    </location>
</feature>
<dbReference type="Gene3D" id="3.40.50.300">
    <property type="entry name" value="P-loop containing nucleotide triphosphate hydrolases"/>
    <property type="match status" value="1"/>
</dbReference>
<evidence type="ECO:0000256" key="1">
    <source>
        <dbReference type="ARBA" id="ARBA00022448"/>
    </source>
</evidence>
<dbReference type="GO" id="GO:0005524">
    <property type="term" value="F:ATP binding"/>
    <property type="evidence" value="ECO:0007669"/>
    <property type="project" value="InterPro"/>
</dbReference>
<keyword evidence="1" id="KW-0813">Transport</keyword>
<proteinExistence type="predicted"/>
<dbReference type="InterPro" id="IPR003439">
    <property type="entry name" value="ABC_transporter-like_ATP-bd"/>
</dbReference>
<gene>
    <name evidence="5" type="ORF">K435DRAFT_867766</name>
</gene>
<dbReference type="GO" id="GO:0042626">
    <property type="term" value="F:ATPase-coupled transmembrane transporter activity"/>
    <property type="evidence" value="ECO:0007669"/>
    <property type="project" value="InterPro"/>
</dbReference>
<keyword evidence="2" id="KW-1133">Transmembrane helix</keyword>
<dbReference type="PANTHER" id="PTHR19241">
    <property type="entry name" value="ATP-BINDING CASSETTE TRANSPORTER"/>
    <property type="match status" value="1"/>
</dbReference>
<feature type="domain" description="CDR ABC transporter" evidence="4">
    <location>
        <begin position="16"/>
        <end position="105"/>
    </location>
</feature>
<dbReference type="Pfam" id="PF00005">
    <property type="entry name" value="ABC_tran"/>
    <property type="match status" value="1"/>
</dbReference>
<keyword evidence="2" id="KW-0812">Transmembrane</keyword>
<protein>
    <recommendedName>
        <fullName evidence="7">ABC transporter domain-containing protein</fullName>
    </recommendedName>
</protein>
<keyword evidence="2" id="KW-0472">Membrane</keyword>
<dbReference type="InterPro" id="IPR027417">
    <property type="entry name" value="P-loop_NTPase"/>
</dbReference>
<feature type="transmembrane region" description="Helical" evidence="2">
    <location>
        <begin position="65"/>
        <end position="85"/>
    </location>
</feature>
<dbReference type="AlphaFoldDB" id="A0A4S8LDU8"/>
<evidence type="ECO:0000256" key="2">
    <source>
        <dbReference type="SAM" id="Phobius"/>
    </source>
</evidence>
<keyword evidence="6" id="KW-1185">Reference proteome</keyword>
<dbReference type="OrthoDB" id="3003173at2759"/>
<evidence type="ECO:0008006" key="7">
    <source>
        <dbReference type="Google" id="ProtNLM"/>
    </source>
</evidence>
<accession>A0A4S8LDU8</accession>
<dbReference type="InterPro" id="IPR010929">
    <property type="entry name" value="PDR_CDR_ABC"/>
</dbReference>
<organism evidence="5 6">
    <name type="scientific">Dendrothele bispora (strain CBS 962.96)</name>
    <dbReference type="NCBI Taxonomy" id="1314807"/>
    <lineage>
        <taxon>Eukaryota</taxon>
        <taxon>Fungi</taxon>
        <taxon>Dikarya</taxon>
        <taxon>Basidiomycota</taxon>
        <taxon>Agaricomycotina</taxon>
        <taxon>Agaricomycetes</taxon>
        <taxon>Agaricomycetidae</taxon>
        <taxon>Agaricales</taxon>
        <taxon>Agaricales incertae sedis</taxon>
        <taxon>Dendrothele</taxon>
    </lineage>
</organism>
<reference evidence="5 6" key="1">
    <citation type="journal article" date="2019" name="Nat. Ecol. Evol.">
        <title>Megaphylogeny resolves global patterns of mushroom evolution.</title>
        <authorList>
            <person name="Varga T."/>
            <person name="Krizsan K."/>
            <person name="Foldi C."/>
            <person name="Dima B."/>
            <person name="Sanchez-Garcia M."/>
            <person name="Sanchez-Ramirez S."/>
            <person name="Szollosi G.J."/>
            <person name="Szarkandi J.G."/>
            <person name="Papp V."/>
            <person name="Albert L."/>
            <person name="Andreopoulos W."/>
            <person name="Angelini C."/>
            <person name="Antonin V."/>
            <person name="Barry K.W."/>
            <person name="Bougher N.L."/>
            <person name="Buchanan P."/>
            <person name="Buyck B."/>
            <person name="Bense V."/>
            <person name="Catcheside P."/>
            <person name="Chovatia M."/>
            <person name="Cooper J."/>
            <person name="Damon W."/>
            <person name="Desjardin D."/>
            <person name="Finy P."/>
            <person name="Geml J."/>
            <person name="Haridas S."/>
            <person name="Hughes K."/>
            <person name="Justo A."/>
            <person name="Karasinski D."/>
            <person name="Kautmanova I."/>
            <person name="Kiss B."/>
            <person name="Kocsube S."/>
            <person name="Kotiranta H."/>
            <person name="LaButti K.M."/>
            <person name="Lechner B.E."/>
            <person name="Liimatainen K."/>
            <person name="Lipzen A."/>
            <person name="Lukacs Z."/>
            <person name="Mihaltcheva S."/>
            <person name="Morgado L.N."/>
            <person name="Niskanen T."/>
            <person name="Noordeloos M.E."/>
            <person name="Ohm R.A."/>
            <person name="Ortiz-Santana B."/>
            <person name="Ovrebo C."/>
            <person name="Racz N."/>
            <person name="Riley R."/>
            <person name="Savchenko A."/>
            <person name="Shiryaev A."/>
            <person name="Soop K."/>
            <person name="Spirin V."/>
            <person name="Szebenyi C."/>
            <person name="Tomsovsky M."/>
            <person name="Tulloss R.E."/>
            <person name="Uehling J."/>
            <person name="Grigoriev I.V."/>
            <person name="Vagvolgyi C."/>
            <person name="Papp T."/>
            <person name="Martin F.M."/>
            <person name="Miettinen O."/>
            <person name="Hibbett D.S."/>
            <person name="Nagy L.G."/>
        </authorList>
    </citation>
    <scope>NUCLEOTIDE SEQUENCE [LARGE SCALE GENOMIC DNA]</scope>
    <source>
        <strain evidence="5 6">CBS 962.96</strain>
    </source>
</reference>